<dbReference type="AlphaFoldDB" id="A0A1C3ESW4"/>
<dbReference type="RefSeq" id="WP_068898459.1">
    <property type="nucleotide sequence ID" value="NZ_JBHUIF010000002.1"/>
</dbReference>
<gene>
    <name evidence="2" type="ORF">A8L45_01465</name>
</gene>
<keyword evidence="3" id="KW-1185">Reference proteome</keyword>
<proteinExistence type="predicted"/>
<evidence type="ECO:0000313" key="3">
    <source>
        <dbReference type="Proteomes" id="UP000094936"/>
    </source>
</evidence>
<dbReference type="Pfam" id="PF13539">
    <property type="entry name" value="Peptidase_M15_4"/>
    <property type="match status" value="1"/>
</dbReference>
<dbReference type="Proteomes" id="UP000094936">
    <property type="component" value="Unassembled WGS sequence"/>
</dbReference>
<evidence type="ECO:0000259" key="1">
    <source>
        <dbReference type="Pfam" id="PF13539"/>
    </source>
</evidence>
<dbReference type="OrthoDB" id="8479979at2"/>
<dbReference type="InterPro" id="IPR039561">
    <property type="entry name" value="Peptidase_M15C"/>
</dbReference>
<dbReference type="InterPro" id="IPR009045">
    <property type="entry name" value="Zn_M74/Hedgehog-like"/>
</dbReference>
<dbReference type="STRING" id="1080227.A8L45_01465"/>
<dbReference type="Gene3D" id="3.30.1380.10">
    <property type="match status" value="1"/>
</dbReference>
<feature type="domain" description="Peptidase M15C" evidence="1">
    <location>
        <begin position="57"/>
        <end position="122"/>
    </location>
</feature>
<accession>A0A1C3ESW4</accession>
<comment type="caution">
    <text evidence="2">The sequence shown here is derived from an EMBL/GenBank/DDBJ whole genome shotgun (WGS) entry which is preliminary data.</text>
</comment>
<name>A0A1C3ESW4_9GAMM</name>
<organism evidence="2 3">
    <name type="scientific">Veronia pacifica</name>
    <dbReference type="NCBI Taxonomy" id="1080227"/>
    <lineage>
        <taxon>Bacteria</taxon>
        <taxon>Pseudomonadati</taxon>
        <taxon>Pseudomonadota</taxon>
        <taxon>Gammaproteobacteria</taxon>
        <taxon>Vibrionales</taxon>
        <taxon>Vibrionaceae</taxon>
        <taxon>Veronia</taxon>
    </lineage>
</organism>
<evidence type="ECO:0000313" key="2">
    <source>
        <dbReference type="EMBL" id="ODA36294.1"/>
    </source>
</evidence>
<protein>
    <recommendedName>
        <fullName evidence="1">Peptidase M15C domain-containing protein</fullName>
    </recommendedName>
</protein>
<dbReference type="GO" id="GO:0008233">
    <property type="term" value="F:peptidase activity"/>
    <property type="evidence" value="ECO:0007669"/>
    <property type="project" value="InterPro"/>
</dbReference>
<reference evidence="2 3" key="1">
    <citation type="submission" date="2016-05" db="EMBL/GenBank/DDBJ databases">
        <title>Genomic Taxonomy of the Vibrionaceae.</title>
        <authorList>
            <person name="Gomez-Gil B."/>
            <person name="Enciso-Ibarra J."/>
        </authorList>
    </citation>
    <scope>NUCLEOTIDE SEQUENCE [LARGE SCALE GENOMIC DNA]</scope>
    <source>
        <strain evidence="2 3">CAIM 1920</strain>
    </source>
</reference>
<dbReference type="SUPFAM" id="SSF55166">
    <property type="entry name" value="Hedgehog/DD-peptidase"/>
    <property type="match status" value="1"/>
</dbReference>
<dbReference type="EMBL" id="LYBM01000001">
    <property type="protein sequence ID" value="ODA36294.1"/>
    <property type="molecule type" value="Genomic_DNA"/>
</dbReference>
<sequence length="129" mass="14741">MTTFYLGERSLKRLDGVHEDLIRVVRHAIKLSSVDFSVLEGCRTVNRQQQLLEAGATTTMKSRHLTGHAVDLGAYLCGQIHWDWPLYWQIADAMKEAADKEAIAIQWGGDWKTFPDGPHFELSWQDYPP</sequence>
<dbReference type="CDD" id="cd14845">
    <property type="entry name" value="L-Ala-D-Glu_peptidase_like"/>
    <property type="match status" value="1"/>
</dbReference>